<name>A0A0E9NF88_SAICN</name>
<dbReference type="Proteomes" id="UP000033140">
    <property type="component" value="Unassembled WGS sequence"/>
</dbReference>
<gene>
    <name evidence="2" type="ORF">G7K_2677-t1</name>
</gene>
<keyword evidence="3" id="KW-1185">Reference proteome</keyword>
<reference evidence="2 3" key="1">
    <citation type="journal article" date="2011" name="J. Gen. Appl. Microbiol.">
        <title>Draft genome sequencing of the enigmatic yeast Saitoella complicata.</title>
        <authorList>
            <person name="Nishida H."/>
            <person name="Hamamoto M."/>
            <person name="Sugiyama J."/>
        </authorList>
    </citation>
    <scope>NUCLEOTIDE SEQUENCE [LARGE SCALE GENOMIC DNA]</scope>
    <source>
        <strain evidence="2 3">NRRL Y-17804</strain>
    </source>
</reference>
<evidence type="ECO:0000313" key="2">
    <source>
        <dbReference type="EMBL" id="GAO48504.1"/>
    </source>
</evidence>
<reference evidence="2 3" key="2">
    <citation type="journal article" date="2014" name="J. Gen. Appl. Microbiol.">
        <title>The early diverging ascomycetous budding yeast Saitoella complicata has three histone deacetylases belonging to the Clr6, Hos2, and Rpd3 lineages.</title>
        <authorList>
            <person name="Nishida H."/>
            <person name="Matsumoto T."/>
            <person name="Kondo S."/>
            <person name="Hamamoto M."/>
            <person name="Yoshikawa H."/>
        </authorList>
    </citation>
    <scope>NUCLEOTIDE SEQUENCE [LARGE SCALE GENOMIC DNA]</scope>
    <source>
        <strain evidence="2 3">NRRL Y-17804</strain>
    </source>
</reference>
<reference evidence="2 3" key="3">
    <citation type="journal article" date="2015" name="Genome Announc.">
        <title>Draft Genome Sequence of the Archiascomycetous Yeast Saitoella complicata.</title>
        <authorList>
            <person name="Yamauchi K."/>
            <person name="Kondo S."/>
            <person name="Hamamoto M."/>
            <person name="Takahashi Y."/>
            <person name="Ogura Y."/>
            <person name="Hayashi T."/>
            <person name="Nishida H."/>
        </authorList>
    </citation>
    <scope>NUCLEOTIDE SEQUENCE [LARGE SCALE GENOMIC DNA]</scope>
    <source>
        <strain evidence="2 3">NRRL Y-17804</strain>
    </source>
</reference>
<dbReference type="EMBL" id="BACD03000015">
    <property type="protein sequence ID" value="GAO48504.1"/>
    <property type="molecule type" value="Genomic_DNA"/>
</dbReference>
<organism evidence="2 3">
    <name type="scientific">Saitoella complicata (strain BCRC 22490 / CBS 7301 / JCM 7358 / NBRC 10748 / NRRL Y-17804)</name>
    <dbReference type="NCBI Taxonomy" id="698492"/>
    <lineage>
        <taxon>Eukaryota</taxon>
        <taxon>Fungi</taxon>
        <taxon>Dikarya</taxon>
        <taxon>Ascomycota</taxon>
        <taxon>Taphrinomycotina</taxon>
        <taxon>Taphrinomycotina incertae sedis</taxon>
        <taxon>Saitoella</taxon>
    </lineage>
</organism>
<feature type="region of interest" description="Disordered" evidence="1">
    <location>
        <begin position="59"/>
        <end position="93"/>
    </location>
</feature>
<sequence length="115" mass="12727">MKNPAHTLNVNAQAASPIHHTPDIRAVRKIKYHIGDTSLPKTSRLSGYNFSIYPLHFRRESPRSSRPSVKSIPTFTHQDHHSRPLQKSTNTSHNRLLTASARDGQAASAIGAAIE</sequence>
<accession>A0A0E9NF88</accession>
<comment type="caution">
    <text evidence="2">The sequence shown here is derived from an EMBL/GenBank/DDBJ whole genome shotgun (WGS) entry which is preliminary data.</text>
</comment>
<evidence type="ECO:0000256" key="1">
    <source>
        <dbReference type="SAM" id="MobiDB-lite"/>
    </source>
</evidence>
<evidence type="ECO:0000313" key="3">
    <source>
        <dbReference type="Proteomes" id="UP000033140"/>
    </source>
</evidence>
<protein>
    <submittedName>
        <fullName evidence="2">Uncharacterized protein</fullName>
    </submittedName>
</protein>
<proteinExistence type="predicted"/>
<dbReference type="AlphaFoldDB" id="A0A0E9NF88"/>